<dbReference type="Pfam" id="PF21016">
    <property type="entry name" value="RlmN_N"/>
    <property type="match status" value="1"/>
</dbReference>
<dbReference type="SFLD" id="SFLDF00275">
    <property type="entry name" value="adenosine_C2_methyltransferase"/>
    <property type="match status" value="1"/>
</dbReference>
<evidence type="ECO:0000256" key="3">
    <source>
        <dbReference type="ARBA" id="ARBA00022490"/>
    </source>
</evidence>
<keyword evidence="3 12" id="KW-0963">Cytoplasm</keyword>
<evidence type="ECO:0000256" key="11">
    <source>
        <dbReference type="ARBA" id="ARBA00023014"/>
    </source>
</evidence>
<dbReference type="GO" id="GO:0070475">
    <property type="term" value="P:rRNA base methylation"/>
    <property type="evidence" value="ECO:0007669"/>
    <property type="project" value="UniProtKB-UniRule"/>
</dbReference>
<keyword evidence="15" id="KW-1185">Reference proteome</keyword>
<comment type="catalytic activity">
    <reaction evidence="12">
        <text>adenosine(37) in tRNA + 2 reduced [2Fe-2S]-[ferredoxin] + 2 S-adenosyl-L-methionine = 2-methyladenosine(37) in tRNA + 5'-deoxyadenosine + L-methionine + 2 oxidized [2Fe-2S]-[ferredoxin] + S-adenosyl-L-homocysteine</text>
        <dbReference type="Rhea" id="RHEA:43332"/>
        <dbReference type="Rhea" id="RHEA-COMP:10000"/>
        <dbReference type="Rhea" id="RHEA-COMP:10001"/>
        <dbReference type="Rhea" id="RHEA-COMP:10162"/>
        <dbReference type="Rhea" id="RHEA-COMP:10485"/>
        <dbReference type="ChEBI" id="CHEBI:17319"/>
        <dbReference type="ChEBI" id="CHEBI:33737"/>
        <dbReference type="ChEBI" id="CHEBI:33738"/>
        <dbReference type="ChEBI" id="CHEBI:57844"/>
        <dbReference type="ChEBI" id="CHEBI:57856"/>
        <dbReference type="ChEBI" id="CHEBI:59789"/>
        <dbReference type="ChEBI" id="CHEBI:74411"/>
        <dbReference type="ChEBI" id="CHEBI:74497"/>
        <dbReference type="EC" id="2.1.1.192"/>
    </reaction>
</comment>
<dbReference type="FunFam" id="3.20.20.70:FF:000014">
    <property type="entry name" value="Probable dual-specificity RNA methyltransferase RlmN"/>
    <property type="match status" value="1"/>
</dbReference>
<evidence type="ECO:0000256" key="9">
    <source>
        <dbReference type="ARBA" id="ARBA00022723"/>
    </source>
</evidence>
<dbReference type="SUPFAM" id="SSF102114">
    <property type="entry name" value="Radical SAM enzymes"/>
    <property type="match status" value="1"/>
</dbReference>
<dbReference type="EC" id="2.1.1.192" evidence="12"/>
<comment type="caution">
    <text evidence="12">Lacks conserved residue(s) required for the propagation of feature annotation.</text>
</comment>
<dbReference type="GO" id="GO:0051539">
    <property type="term" value="F:4 iron, 4 sulfur cluster binding"/>
    <property type="evidence" value="ECO:0007669"/>
    <property type="project" value="UniProtKB-UniRule"/>
</dbReference>
<dbReference type="PIRSF" id="PIRSF006004">
    <property type="entry name" value="CHP00048"/>
    <property type="match status" value="1"/>
</dbReference>
<accession>A0A239YY33</accession>
<dbReference type="AlphaFoldDB" id="A0A239YY33"/>
<keyword evidence="12" id="KW-1015">Disulfide bond</keyword>
<sequence>MIELLGKSLEELQIIFKNHNIQKFRAKQLLDYIYHRYVFDFQEMTQFPKDLRQWLTDNCVISIPALITESIAPDGKTRKILLEMNDHSRVEAVLMEQHYGYSVCVSSQVGCAMGCVFCASTQGGLYRDLTVAEIVGQVVIFGQIIKQPIHSVVVMGAGEPLQNYDNVLNALKLLHDPTICNISYRKMTISTCGWVPNIYKLADEGLPITLALSLHATTDDIRRSIMPVGAHYNLTQVLDAVKYYYDTTQRRITFEYILIDSVNASLDEAHVLGQICKDFPNCHVNLIPVNGNEHIDLYKPSMINMNRFKDIVASYGISVTVRKEMGDAIQAACGQLKAAHGREKETYE</sequence>
<comment type="subcellular location">
    <subcellularLocation>
        <location evidence="1 12">Cytoplasm</location>
    </subcellularLocation>
</comment>
<feature type="binding site" evidence="12">
    <location>
        <position position="115"/>
    </location>
    <ligand>
        <name>[4Fe-4S] cluster</name>
        <dbReference type="ChEBI" id="CHEBI:49883"/>
        <note>4Fe-4S-S-AdoMet</note>
    </ligand>
</feature>
<keyword evidence="2 12" id="KW-0004">4Fe-4S</keyword>
<feature type="binding site" evidence="12">
    <location>
        <begin position="158"/>
        <end position="159"/>
    </location>
    <ligand>
        <name>S-adenosyl-L-methionine</name>
        <dbReference type="ChEBI" id="CHEBI:59789"/>
    </ligand>
</feature>
<dbReference type="InterPro" id="IPR013785">
    <property type="entry name" value="Aldolase_TIM"/>
</dbReference>
<dbReference type="GO" id="GO:0000049">
    <property type="term" value="F:tRNA binding"/>
    <property type="evidence" value="ECO:0007669"/>
    <property type="project" value="UniProtKB-UniRule"/>
</dbReference>
<dbReference type="InterPro" id="IPR007197">
    <property type="entry name" value="rSAM"/>
</dbReference>
<protein>
    <recommendedName>
        <fullName evidence="12">Probable dual-specificity RNA methyltransferase RlmN</fullName>
        <ecNumber evidence="12">2.1.1.192</ecNumber>
    </recommendedName>
    <alternativeName>
        <fullName evidence="12">23S rRNA (adenine(2503)-C(2))-methyltransferase</fullName>
    </alternativeName>
    <alternativeName>
        <fullName evidence="12">23S rRNA m2A2503 methyltransferase</fullName>
    </alternativeName>
    <alternativeName>
        <fullName evidence="12">Ribosomal RNA large subunit methyltransferase N</fullName>
    </alternativeName>
    <alternativeName>
        <fullName evidence="12">tRNA (adenine(37)-C(2))-methyltransferase</fullName>
    </alternativeName>
    <alternativeName>
        <fullName evidence="12">tRNA m2A37 methyltransferase</fullName>
    </alternativeName>
</protein>
<keyword evidence="4 12" id="KW-0698">rRNA processing</keyword>
<keyword evidence="7 12" id="KW-0949">S-adenosyl-L-methionine</keyword>
<keyword evidence="5 12" id="KW-0489">Methyltransferase</keyword>
<dbReference type="Proteomes" id="UP000214973">
    <property type="component" value="Chromosome 1"/>
</dbReference>
<evidence type="ECO:0000256" key="12">
    <source>
        <dbReference type="HAMAP-Rule" id="MF_01849"/>
    </source>
</evidence>
<feature type="binding site" evidence="12">
    <location>
        <position position="290"/>
    </location>
    <ligand>
        <name>S-adenosyl-L-methionine</name>
        <dbReference type="ChEBI" id="CHEBI:59789"/>
    </ligand>
</feature>
<feature type="binding site" evidence="12">
    <location>
        <position position="190"/>
    </location>
    <ligand>
        <name>S-adenosyl-L-methionine</name>
        <dbReference type="ChEBI" id="CHEBI:59789"/>
    </ligand>
</feature>
<comment type="function">
    <text evidence="12">Specifically methylates position 2 of adenine 2503 in 23S rRNA and position 2 of adenine 37 in tRNAs.</text>
</comment>
<dbReference type="PANTHER" id="PTHR30544">
    <property type="entry name" value="23S RRNA METHYLTRANSFERASE"/>
    <property type="match status" value="1"/>
</dbReference>
<comment type="catalytic activity">
    <reaction evidence="12">
        <text>adenosine(2503) in 23S rRNA + 2 reduced [2Fe-2S]-[ferredoxin] + 2 S-adenosyl-L-methionine = 2-methyladenosine(2503) in 23S rRNA + 5'-deoxyadenosine + L-methionine + 2 oxidized [2Fe-2S]-[ferredoxin] + S-adenosyl-L-homocysteine</text>
        <dbReference type="Rhea" id="RHEA:42916"/>
        <dbReference type="Rhea" id="RHEA-COMP:10000"/>
        <dbReference type="Rhea" id="RHEA-COMP:10001"/>
        <dbReference type="Rhea" id="RHEA-COMP:10152"/>
        <dbReference type="Rhea" id="RHEA-COMP:10282"/>
        <dbReference type="ChEBI" id="CHEBI:17319"/>
        <dbReference type="ChEBI" id="CHEBI:33737"/>
        <dbReference type="ChEBI" id="CHEBI:33738"/>
        <dbReference type="ChEBI" id="CHEBI:57844"/>
        <dbReference type="ChEBI" id="CHEBI:57856"/>
        <dbReference type="ChEBI" id="CHEBI:59789"/>
        <dbReference type="ChEBI" id="CHEBI:74411"/>
        <dbReference type="ChEBI" id="CHEBI:74497"/>
        <dbReference type="EC" id="2.1.1.192"/>
    </reaction>
</comment>
<evidence type="ECO:0000256" key="10">
    <source>
        <dbReference type="ARBA" id="ARBA00023004"/>
    </source>
</evidence>
<organism evidence="14 15">
    <name type="scientific">Veillonella rodentium</name>
    <dbReference type="NCBI Taxonomy" id="248315"/>
    <lineage>
        <taxon>Bacteria</taxon>
        <taxon>Bacillati</taxon>
        <taxon>Bacillota</taxon>
        <taxon>Negativicutes</taxon>
        <taxon>Veillonellales</taxon>
        <taxon>Veillonellaceae</taxon>
        <taxon>Veillonella</taxon>
    </lineage>
</organism>
<keyword evidence="10 12" id="KW-0408">Iron</keyword>
<evidence type="ECO:0000256" key="5">
    <source>
        <dbReference type="ARBA" id="ARBA00022603"/>
    </source>
</evidence>
<feature type="active site" description="S-methylcysteine intermediate" evidence="12">
    <location>
        <position position="333"/>
    </location>
</feature>
<keyword evidence="8 12" id="KW-0819">tRNA processing</keyword>
<reference evidence="14 15" key="1">
    <citation type="submission" date="2017-06" db="EMBL/GenBank/DDBJ databases">
        <authorList>
            <consortium name="Pathogen Informatics"/>
        </authorList>
    </citation>
    <scope>NUCLEOTIDE SEQUENCE [LARGE SCALE GENOMIC DNA]</scope>
    <source>
        <strain evidence="14 15">NCTC12018</strain>
    </source>
</reference>
<comment type="miscellaneous">
    <text evidence="12">Reaction proceeds by a ping-pong mechanism involving intermediate methylation of a conserved cysteine residue.</text>
</comment>
<dbReference type="EMBL" id="LT906470">
    <property type="protein sequence ID" value="SNV63989.1"/>
    <property type="molecule type" value="Genomic_DNA"/>
</dbReference>
<dbReference type="CDD" id="cd01335">
    <property type="entry name" value="Radical_SAM"/>
    <property type="match status" value="1"/>
</dbReference>
<evidence type="ECO:0000313" key="15">
    <source>
        <dbReference type="Proteomes" id="UP000214973"/>
    </source>
</evidence>
<dbReference type="InterPro" id="IPR027492">
    <property type="entry name" value="RNA_MTrfase_RlmN"/>
</dbReference>
<evidence type="ECO:0000259" key="13">
    <source>
        <dbReference type="PROSITE" id="PS51918"/>
    </source>
</evidence>
<dbReference type="GO" id="GO:0070040">
    <property type="term" value="F:rRNA (adenine(2503)-C2-)-methyltransferase activity"/>
    <property type="evidence" value="ECO:0007669"/>
    <property type="project" value="UniProtKB-UniRule"/>
</dbReference>
<evidence type="ECO:0000256" key="7">
    <source>
        <dbReference type="ARBA" id="ARBA00022691"/>
    </source>
</evidence>
<dbReference type="Pfam" id="PF04055">
    <property type="entry name" value="Radical_SAM"/>
    <property type="match status" value="1"/>
</dbReference>
<dbReference type="PANTHER" id="PTHR30544:SF5">
    <property type="entry name" value="RADICAL SAM CORE DOMAIN-CONTAINING PROTEIN"/>
    <property type="match status" value="1"/>
</dbReference>
<dbReference type="NCBIfam" id="TIGR00048">
    <property type="entry name" value="rRNA_mod_RlmN"/>
    <property type="match status" value="1"/>
</dbReference>
<feature type="domain" description="Radical SAM core" evidence="13">
    <location>
        <begin position="97"/>
        <end position="328"/>
    </location>
</feature>
<dbReference type="RefSeq" id="WP_095065841.1">
    <property type="nucleotide sequence ID" value="NZ_LT906470.1"/>
</dbReference>
<evidence type="ECO:0000313" key="14">
    <source>
        <dbReference type="EMBL" id="SNV63989.1"/>
    </source>
</evidence>
<dbReference type="KEGG" id="vrm:44547418_00867"/>
<dbReference type="Gene3D" id="3.20.20.70">
    <property type="entry name" value="Aldolase class I"/>
    <property type="match status" value="1"/>
</dbReference>
<keyword evidence="9 12" id="KW-0479">Metal-binding</keyword>
<feature type="active site" description="Proton acceptor" evidence="12">
    <location>
        <position position="91"/>
    </location>
</feature>
<evidence type="ECO:0000256" key="8">
    <source>
        <dbReference type="ARBA" id="ARBA00022694"/>
    </source>
</evidence>
<feature type="binding site" evidence="12">
    <location>
        <begin position="213"/>
        <end position="215"/>
    </location>
    <ligand>
        <name>S-adenosyl-L-methionine</name>
        <dbReference type="ChEBI" id="CHEBI:59789"/>
    </ligand>
</feature>
<dbReference type="InterPro" id="IPR058240">
    <property type="entry name" value="rSAM_sf"/>
</dbReference>
<dbReference type="PROSITE" id="PS51918">
    <property type="entry name" value="RADICAL_SAM"/>
    <property type="match status" value="1"/>
</dbReference>
<keyword evidence="11 12" id="KW-0411">Iron-sulfur</keyword>
<name>A0A239YY33_9FIRM</name>
<evidence type="ECO:0000256" key="4">
    <source>
        <dbReference type="ARBA" id="ARBA00022552"/>
    </source>
</evidence>
<dbReference type="Gene3D" id="1.10.150.530">
    <property type="match status" value="1"/>
</dbReference>
<proteinExistence type="inferred from homology"/>
<evidence type="ECO:0000256" key="2">
    <source>
        <dbReference type="ARBA" id="ARBA00022485"/>
    </source>
</evidence>
<evidence type="ECO:0000256" key="6">
    <source>
        <dbReference type="ARBA" id="ARBA00022679"/>
    </source>
</evidence>
<evidence type="ECO:0000256" key="1">
    <source>
        <dbReference type="ARBA" id="ARBA00004496"/>
    </source>
</evidence>
<dbReference type="InterPro" id="IPR040072">
    <property type="entry name" value="Methyltransferase_A"/>
</dbReference>
<dbReference type="SFLD" id="SFLDG01062">
    <property type="entry name" value="methyltransferase_(Class_A)"/>
    <property type="match status" value="1"/>
</dbReference>
<comment type="cofactor">
    <cofactor evidence="12">
        <name>[4Fe-4S] cluster</name>
        <dbReference type="ChEBI" id="CHEBI:49883"/>
    </cofactor>
    <text evidence="12">Binds 1 [4Fe-4S] cluster. The cluster is coordinated with 3 cysteines and an exchangeable S-adenosyl-L-methionine.</text>
</comment>
<dbReference type="GO" id="GO:0046872">
    <property type="term" value="F:metal ion binding"/>
    <property type="evidence" value="ECO:0007669"/>
    <property type="project" value="UniProtKB-KW"/>
</dbReference>
<comment type="similarity">
    <text evidence="12">Belongs to the radical SAM superfamily. RlmN family.</text>
</comment>
<feature type="binding site" evidence="12">
    <location>
        <position position="111"/>
    </location>
    <ligand>
        <name>[4Fe-4S] cluster</name>
        <dbReference type="ChEBI" id="CHEBI:49883"/>
        <note>4Fe-4S-S-AdoMet</note>
    </ligand>
</feature>
<dbReference type="GO" id="GO:0002935">
    <property type="term" value="F:tRNA (adenine(37)-C2)-methyltransferase activity"/>
    <property type="evidence" value="ECO:0007669"/>
    <property type="project" value="UniProtKB-UniRule"/>
</dbReference>
<keyword evidence="6 12" id="KW-0808">Transferase</keyword>
<dbReference type="GO" id="GO:0019843">
    <property type="term" value="F:rRNA binding"/>
    <property type="evidence" value="ECO:0007669"/>
    <property type="project" value="UniProtKB-UniRule"/>
</dbReference>
<feature type="binding site" evidence="12">
    <location>
        <position position="118"/>
    </location>
    <ligand>
        <name>[4Fe-4S] cluster</name>
        <dbReference type="ChEBI" id="CHEBI:49883"/>
        <note>4Fe-4S-S-AdoMet</note>
    </ligand>
</feature>
<dbReference type="InterPro" id="IPR048641">
    <property type="entry name" value="RlmN_N"/>
</dbReference>
<dbReference type="HAMAP" id="MF_01849">
    <property type="entry name" value="RNA_methyltr_RlmN"/>
    <property type="match status" value="1"/>
</dbReference>
<gene>
    <name evidence="12 14" type="primary">rlmN</name>
    <name evidence="14" type="ORF">SAMEA44547418_00867</name>
</gene>
<dbReference type="GO" id="GO:0030488">
    <property type="term" value="P:tRNA methylation"/>
    <property type="evidence" value="ECO:0007669"/>
    <property type="project" value="UniProtKB-UniRule"/>
</dbReference>
<dbReference type="InterPro" id="IPR004383">
    <property type="entry name" value="rRNA_lsu_MTrfase_RlmN/Cfr"/>
</dbReference>
<dbReference type="GO" id="GO:0005737">
    <property type="term" value="C:cytoplasm"/>
    <property type="evidence" value="ECO:0007669"/>
    <property type="project" value="UniProtKB-SubCell"/>
</dbReference>
<dbReference type="SFLD" id="SFLDS00029">
    <property type="entry name" value="Radical_SAM"/>
    <property type="match status" value="1"/>
</dbReference>